<feature type="chain" id="PRO_5046540721" evidence="4">
    <location>
        <begin position="22"/>
        <end position="521"/>
    </location>
</feature>
<accession>A0ABR6BJS4</accession>
<evidence type="ECO:0000259" key="6">
    <source>
        <dbReference type="Pfam" id="PF08386"/>
    </source>
</evidence>
<evidence type="ECO:0000256" key="1">
    <source>
        <dbReference type="ARBA" id="ARBA00010088"/>
    </source>
</evidence>
<evidence type="ECO:0000313" key="8">
    <source>
        <dbReference type="Proteomes" id="UP000517916"/>
    </source>
</evidence>
<dbReference type="EMBL" id="JACJID010000003">
    <property type="protein sequence ID" value="MBA8926970.1"/>
    <property type="molecule type" value="Genomic_DNA"/>
</dbReference>
<comment type="caution">
    <text evidence="7">The sequence shown here is derived from an EMBL/GenBank/DDBJ whole genome shotgun (WGS) entry which is preliminary data.</text>
</comment>
<dbReference type="Proteomes" id="UP000517916">
    <property type="component" value="Unassembled WGS sequence"/>
</dbReference>
<dbReference type="InterPro" id="IPR029058">
    <property type="entry name" value="AB_hydrolase_fold"/>
</dbReference>
<dbReference type="InterPro" id="IPR013595">
    <property type="entry name" value="Pept_S33_TAP-like_C"/>
</dbReference>
<dbReference type="InterPro" id="IPR051601">
    <property type="entry name" value="Serine_prot/Carboxylest_S33"/>
</dbReference>
<dbReference type="SUPFAM" id="SSF53474">
    <property type="entry name" value="alpha/beta-Hydrolases"/>
    <property type="match status" value="1"/>
</dbReference>
<evidence type="ECO:0000256" key="4">
    <source>
        <dbReference type="SAM" id="SignalP"/>
    </source>
</evidence>
<organism evidence="7 8">
    <name type="scientific">Kutzneria viridogrisea</name>
    <dbReference type="NCBI Taxonomy" id="47990"/>
    <lineage>
        <taxon>Bacteria</taxon>
        <taxon>Bacillati</taxon>
        <taxon>Actinomycetota</taxon>
        <taxon>Actinomycetes</taxon>
        <taxon>Pseudonocardiales</taxon>
        <taxon>Pseudonocardiaceae</taxon>
        <taxon>Kutzneria</taxon>
    </lineage>
</organism>
<dbReference type="PANTHER" id="PTHR43248">
    <property type="entry name" value="2-SUCCINYL-6-HYDROXY-2,4-CYCLOHEXADIENE-1-CARBOXYLATE SYNTHASE"/>
    <property type="match status" value="1"/>
</dbReference>
<dbReference type="Pfam" id="PF00561">
    <property type="entry name" value="Abhydrolase_1"/>
    <property type="match status" value="1"/>
</dbReference>
<keyword evidence="8" id="KW-1185">Reference proteome</keyword>
<protein>
    <submittedName>
        <fullName evidence="7">Pimeloyl-ACP methyl ester carboxylesterase</fullName>
    </submittedName>
</protein>
<dbReference type="InterPro" id="IPR000073">
    <property type="entry name" value="AB_hydrolase_1"/>
</dbReference>
<proteinExistence type="inferred from homology"/>
<reference evidence="7 8" key="1">
    <citation type="submission" date="2020-08" db="EMBL/GenBank/DDBJ databases">
        <title>Genomic Encyclopedia of Archaeal and Bacterial Type Strains, Phase II (KMG-II): from individual species to whole genera.</title>
        <authorList>
            <person name="Goeker M."/>
        </authorList>
    </citation>
    <scope>NUCLEOTIDE SEQUENCE [LARGE SCALE GENOMIC DNA]</scope>
    <source>
        <strain evidence="7 8">DSM 43850</strain>
    </source>
</reference>
<evidence type="ECO:0000256" key="3">
    <source>
        <dbReference type="ARBA" id="ARBA00022801"/>
    </source>
</evidence>
<gene>
    <name evidence="7" type="ORF">BC739_004176</name>
</gene>
<evidence type="ECO:0000256" key="2">
    <source>
        <dbReference type="ARBA" id="ARBA00022729"/>
    </source>
</evidence>
<dbReference type="RefSeq" id="WP_182838131.1">
    <property type="nucleotide sequence ID" value="NZ_BAAABQ010000074.1"/>
</dbReference>
<feature type="domain" description="AB hydrolase-1" evidence="5">
    <location>
        <begin position="88"/>
        <end position="291"/>
    </location>
</feature>
<feature type="domain" description="Peptidase S33 tripeptidyl aminopeptidase-like C-terminal" evidence="6">
    <location>
        <begin position="399"/>
        <end position="483"/>
    </location>
</feature>
<comment type="similarity">
    <text evidence="1">Belongs to the peptidase S33 family.</text>
</comment>
<keyword evidence="2 4" id="KW-0732">Signal</keyword>
<name>A0ABR6BJS4_9PSEU</name>
<keyword evidence="3" id="KW-0378">Hydrolase</keyword>
<dbReference type="PANTHER" id="PTHR43248:SF29">
    <property type="entry name" value="TRIPEPTIDYL AMINOPEPTIDASE"/>
    <property type="match status" value="1"/>
</dbReference>
<evidence type="ECO:0000259" key="5">
    <source>
        <dbReference type="Pfam" id="PF00561"/>
    </source>
</evidence>
<sequence>MRMVAAVVTILLAGAVTPAFAGEPHGLDALLHQKITWAACAEADLAEAGVECSSVQVPMDYRAPEGKLITVAISRRQARDRAQRRGVLMTNPGGPGGEGLGLATILAEQPAGAVYDVIGMDPRGVGASTRLLCGRTGFPDVTSRPTEAELPLWGQYAKEVEANCARVGGELRQHVTTMNTARDMDLIRSVLGERKISYLGYSYGTFLGAMYGQLFPEHLDRSVLDSALDPGKTWHEQDYDTVATLKDNLAAWEQWVAQRDKSLHLGSSSQAVQQVLDRFAAVLAKRGLGALSDVTTFDAKVGDRTRYRAMWAPFARNLAKLLPALDGGAVDTAAAQEIVGKESAQRGERNVDGVYPAVTCDWHWPSDVDSYYADMRRIARDFPYGLTANFMAPKNCAFTKGRDPMVAIGARQYPAGLVVQGEGDTQTAYPNGVAMAAHLREPLISVLDDGTHGHFASTGNACVDQAVNAYLVAGTLPARRTACAATDKAEDIPVDGSTAPMPSVQRSLSEVTAEINARPIR</sequence>
<dbReference type="Gene3D" id="3.40.50.1820">
    <property type="entry name" value="alpha/beta hydrolase"/>
    <property type="match status" value="1"/>
</dbReference>
<dbReference type="Pfam" id="PF08386">
    <property type="entry name" value="Abhydrolase_4"/>
    <property type="match status" value="1"/>
</dbReference>
<evidence type="ECO:0000313" key="7">
    <source>
        <dbReference type="EMBL" id="MBA8926970.1"/>
    </source>
</evidence>
<feature type="signal peptide" evidence="4">
    <location>
        <begin position="1"/>
        <end position="21"/>
    </location>
</feature>